<dbReference type="HOGENOM" id="CLU_1650160_0_0_6"/>
<proteinExistence type="predicted"/>
<dbReference type="InterPro" id="IPR036249">
    <property type="entry name" value="Thioredoxin-like_sf"/>
</dbReference>
<evidence type="ECO:0008006" key="3">
    <source>
        <dbReference type="Google" id="ProtNLM"/>
    </source>
</evidence>
<name>I1YJN8_METFJ</name>
<dbReference type="AlphaFoldDB" id="I1YJN8"/>
<dbReference type="eggNOG" id="COG1999">
    <property type="taxonomic scope" value="Bacteria"/>
</dbReference>
<evidence type="ECO:0000313" key="1">
    <source>
        <dbReference type="EMBL" id="AFJ03131.1"/>
    </source>
</evidence>
<dbReference type="PATRIC" id="fig|754477.3.peg.1960"/>
<dbReference type="STRING" id="754477.Q7C_1991"/>
<gene>
    <name evidence="1" type="ordered locus">Q7C_1991</name>
</gene>
<organism evidence="1 2">
    <name type="scientific">Methylophaga frappieri (strain ATCC BAA-2434 / DSM 25690 / JAM7)</name>
    <dbReference type="NCBI Taxonomy" id="754477"/>
    <lineage>
        <taxon>Bacteria</taxon>
        <taxon>Pseudomonadati</taxon>
        <taxon>Pseudomonadota</taxon>
        <taxon>Gammaproteobacteria</taxon>
        <taxon>Thiotrichales</taxon>
        <taxon>Piscirickettsiaceae</taxon>
        <taxon>Methylophaga</taxon>
    </lineage>
</organism>
<accession>I1YJN8</accession>
<protein>
    <recommendedName>
        <fullName evidence="3">Thioredoxin domain-containing protein</fullName>
    </recommendedName>
</protein>
<dbReference type="SUPFAM" id="SSF52833">
    <property type="entry name" value="Thioredoxin-like"/>
    <property type="match status" value="1"/>
</dbReference>
<dbReference type="Gene3D" id="3.40.30.10">
    <property type="entry name" value="Glutaredoxin"/>
    <property type="match status" value="1"/>
</dbReference>
<keyword evidence="2" id="KW-1185">Reference proteome</keyword>
<reference evidence="1 2" key="1">
    <citation type="journal article" date="2012" name="J. Bacteriol.">
        <title>Complete genome sequences of Methylophaga sp. strain JAM1 and Methylophaga sp. strain JAM7.</title>
        <authorList>
            <person name="Villeneuve C."/>
            <person name="Martineau C."/>
            <person name="Mauffrey F."/>
            <person name="Villemur R."/>
        </authorList>
    </citation>
    <scope>NUCLEOTIDE SEQUENCE [LARGE SCALE GENOMIC DNA]</scope>
    <source>
        <strain evidence="1 2">JAM7</strain>
    </source>
</reference>
<dbReference type="Proteomes" id="UP000009145">
    <property type="component" value="Chromosome"/>
</dbReference>
<evidence type="ECO:0000313" key="2">
    <source>
        <dbReference type="Proteomes" id="UP000009145"/>
    </source>
</evidence>
<dbReference type="EMBL" id="CP003380">
    <property type="protein sequence ID" value="AFJ03131.1"/>
    <property type="molecule type" value="Genomic_DNA"/>
</dbReference>
<dbReference type="KEGG" id="mec:Q7C_1991"/>
<sequence>MKSFRLTPPLPLPQVLLRDQHQALFTNTRFLTRWTFIYLYDGSCQPNCQAIWQVLQNLADRHHGTQLQFAVIDRTTTQKPALPLPIGAGSNRYWLFDTTGESPLTSFFVERHQYLGTTSFFLIGPDGLWHAGFQAPFTSAALQQAYIALRDEFARHNSLD</sequence>